<evidence type="ECO:0000256" key="2">
    <source>
        <dbReference type="SAM" id="Phobius"/>
    </source>
</evidence>
<evidence type="ECO:0000313" key="3">
    <source>
        <dbReference type="EMBL" id="MDN4175790.1"/>
    </source>
</evidence>
<reference evidence="3" key="1">
    <citation type="submission" date="2023-06" db="EMBL/GenBank/DDBJ databases">
        <title>Draft genome sequence of Nocardioides sp. SOB77.</title>
        <authorList>
            <person name="Zhang G."/>
        </authorList>
    </citation>
    <scope>NUCLEOTIDE SEQUENCE</scope>
    <source>
        <strain evidence="3">SOB77</strain>
    </source>
</reference>
<keyword evidence="2" id="KW-0472">Membrane</keyword>
<evidence type="ECO:0000256" key="1">
    <source>
        <dbReference type="SAM" id="MobiDB-lite"/>
    </source>
</evidence>
<organism evidence="3 4">
    <name type="scientific">Nocardioides oceani</name>
    <dbReference type="NCBI Taxonomy" id="3058369"/>
    <lineage>
        <taxon>Bacteria</taxon>
        <taxon>Bacillati</taxon>
        <taxon>Actinomycetota</taxon>
        <taxon>Actinomycetes</taxon>
        <taxon>Propionibacteriales</taxon>
        <taxon>Nocardioidaceae</taxon>
        <taxon>Nocardioides</taxon>
    </lineage>
</organism>
<keyword evidence="2" id="KW-1133">Transmembrane helix</keyword>
<keyword evidence="4" id="KW-1185">Reference proteome</keyword>
<feature type="region of interest" description="Disordered" evidence="1">
    <location>
        <begin position="1"/>
        <end position="22"/>
    </location>
</feature>
<keyword evidence="2" id="KW-0812">Transmembrane</keyword>
<gene>
    <name evidence="3" type="ORF">QWY28_22710</name>
</gene>
<protein>
    <submittedName>
        <fullName evidence="3">Uncharacterized protein</fullName>
    </submittedName>
</protein>
<name>A0ABT8FMP4_9ACTN</name>
<dbReference type="RefSeq" id="WP_300955199.1">
    <property type="nucleotide sequence ID" value="NZ_JAUHJQ010000024.1"/>
</dbReference>
<dbReference type="EMBL" id="JAUHJQ010000024">
    <property type="protein sequence ID" value="MDN4175790.1"/>
    <property type="molecule type" value="Genomic_DNA"/>
</dbReference>
<feature type="transmembrane region" description="Helical" evidence="2">
    <location>
        <begin position="42"/>
        <end position="65"/>
    </location>
</feature>
<sequence length="101" mass="11080">MFRARSLTLRRQSRGDGGTDVGLQRAQRDIDRQLRAWGRRRLASWTLMGGGILVALQHLVAHAGTQPLPMSMAAQDIFLGYPSALILVLVGALLADPHPRL</sequence>
<feature type="transmembrane region" description="Helical" evidence="2">
    <location>
        <begin position="77"/>
        <end position="95"/>
    </location>
</feature>
<evidence type="ECO:0000313" key="4">
    <source>
        <dbReference type="Proteomes" id="UP001168620"/>
    </source>
</evidence>
<accession>A0ABT8FMP4</accession>
<comment type="caution">
    <text evidence="3">The sequence shown here is derived from an EMBL/GenBank/DDBJ whole genome shotgun (WGS) entry which is preliminary data.</text>
</comment>
<proteinExistence type="predicted"/>
<dbReference type="Proteomes" id="UP001168620">
    <property type="component" value="Unassembled WGS sequence"/>
</dbReference>